<sequence length="259" mass="28494">MFQFPPNVVVLTFDGCPVVRVSDSPEDFRHLLRVLFPRPTAGNAKLPFSHVSAYVRLAHKYKMSAIREDGVKLLPSRDMGTLKGGAWHAIEATEIARLTGTEVILPLAFLDCASLGADLVRGYTREDGTHIHLSNEDLARTLKLSKYLRGQDLNAALDLGPYLAKCGAVDGCADPPNCRRTASIAWPMNVSRRRAGDPLHLRPWEEIALTLKQELEPPYIRLGLAGHPKLETFISARITNAETQLLFNYGGHHAAGGPQ</sequence>
<name>A0A5C3NVT0_9APHY</name>
<evidence type="ECO:0000313" key="2">
    <source>
        <dbReference type="Proteomes" id="UP000308197"/>
    </source>
</evidence>
<dbReference type="STRING" id="1314778.A0A5C3NVT0"/>
<evidence type="ECO:0000313" key="1">
    <source>
        <dbReference type="EMBL" id="TFK81485.1"/>
    </source>
</evidence>
<accession>A0A5C3NVT0</accession>
<dbReference type="InParanoid" id="A0A5C3NVT0"/>
<protein>
    <submittedName>
        <fullName evidence="1">Uncharacterized protein</fullName>
    </submittedName>
</protein>
<dbReference type="AlphaFoldDB" id="A0A5C3NVT0"/>
<keyword evidence="2" id="KW-1185">Reference proteome</keyword>
<reference evidence="1 2" key="1">
    <citation type="journal article" date="2019" name="Nat. Ecol. Evol.">
        <title>Megaphylogeny resolves global patterns of mushroom evolution.</title>
        <authorList>
            <person name="Varga T."/>
            <person name="Krizsan K."/>
            <person name="Foldi C."/>
            <person name="Dima B."/>
            <person name="Sanchez-Garcia M."/>
            <person name="Sanchez-Ramirez S."/>
            <person name="Szollosi G.J."/>
            <person name="Szarkandi J.G."/>
            <person name="Papp V."/>
            <person name="Albert L."/>
            <person name="Andreopoulos W."/>
            <person name="Angelini C."/>
            <person name="Antonin V."/>
            <person name="Barry K.W."/>
            <person name="Bougher N.L."/>
            <person name="Buchanan P."/>
            <person name="Buyck B."/>
            <person name="Bense V."/>
            <person name="Catcheside P."/>
            <person name="Chovatia M."/>
            <person name="Cooper J."/>
            <person name="Damon W."/>
            <person name="Desjardin D."/>
            <person name="Finy P."/>
            <person name="Geml J."/>
            <person name="Haridas S."/>
            <person name="Hughes K."/>
            <person name="Justo A."/>
            <person name="Karasinski D."/>
            <person name="Kautmanova I."/>
            <person name="Kiss B."/>
            <person name="Kocsube S."/>
            <person name="Kotiranta H."/>
            <person name="LaButti K.M."/>
            <person name="Lechner B.E."/>
            <person name="Liimatainen K."/>
            <person name="Lipzen A."/>
            <person name="Lukacs Z."/>
            <person name="Mihaltcheva S."/>
            <person name="Morgado L.N."/>
            <person name="Niskanen T."/>
            <person name="Noordeloos M.E."/>
            <person name="Ohm R.A."/>
            <person name="Ortiz-Santana B."/>
            <person name="Ovrebo C."/>
            <person name="Racz N."/>
            <person name="Riley R."/>
            <person name="Savchenko A."/>
            <person name="Shiryaev A."/>
            <person name="Soop K."/>
            <person name="Spirin V."/>
            <person name="Szebenyi C."/>
            <person name="Tomsovsky M."/>
            <person name="Tulloss R.E."/>
            <person name="Uehling J."/>
            <person name="Grigoriev I.V."/>
            <person name="Vagvolgyi C."/>
            <person name="Papp T."/>
            <person name="Martin F.M."/>
            <person name="Miettinen O."/>
            <person name="Hibbett D.S."/>
            <person name="Nagy L.G."/>
        </authorList>
    </citation>
    <scope>NUCLEOTIDE SEQUENCE [LARGE SCALE GENOMIC DNA]</scope>
    <source>
        <strain evidence="1 2">HHB13444</strain>
    </source>
</reference>
<organism evidence="1 2">
    <name type="scientific">Polyporus arcularius HHB13444</name>
    <dbReference type="NCBI Taxonomy" id="1314778"/>
    <lineage>
        <taxon>Eukaryota</taxon>
        <taxon>Fungi</taxon>
        <taxon>Dikarya</taxon>
        <taxon>Basidiomycota</taxon>
        <taxon>Agaricomycotina</taxon>
        <taxon>Agaricomycetes</taxon>
        <taxon>Polyporales</taxon>
        <taxon>Polyporaceae</taxon>
        <taxon>Polyporus</taxon>
    </lineage>
</organism>
<proteinExistence type="predicted"/>
<gene>
    <name evidence="1" type="ORF">K466DRAFT_568989</name>
</gene>
<dbReference type="EMBL" id="ML211597">
    <property type="protein sequence ID" value="TFK81485.1"/>
    <property type="molecule type" value="Genomic_DNA"/>
</dbReference>
<dbReference type="Proteomes" id="UP000308197">
    <property type="component" value="Unassembled WGS sequence"/>
</dbReference>
<feature type="non-terminal residue" evidence="1">
    <location>
        <position position="259"/>
    </location>
</feature>